<proteinExistence type="predicted"/>
<evidence type="ECO:0000256" key="10">
    <source>
        <dbReference type="SAM" id="Phobius"/>
    </source>
</evidence>
<dbReference type="AlphaFoldDB" id="A0A8S3UEY1"/>
<dbReference type="PROSITE" id="PS50262">
    <property type="entry name" value="G_PROTEIN_RECEP_F1_2"/>
    <property type="match status" value="1"/>
</dbReference>
<dbReference type="PANTHER" id="PTHR11866:SF16">
    <property type="entry name" value="PROSTAGLANDIN E2 RECEPTOR EP4 SUBTYPE-LIKE PROTEIN"/>
    <property type="match status" value="1"/>
</dbReference>
<dbReference type="EMBL" id="CAJPWZ010002615">
    <property type="protein sequence ID" value="CAG2242013.1"/>
    <property type="molecule type" value="Genomic_DNA"/>
</dbReference>
<keyword evidence="13" id="KW-1185">Reference proteome</keyword>
<dbReference type="InterPro" id="IPR017452">
    <property type="entry name" value="GPCR_Rhodpsn_7TM"/>
</dbReference>
<feature type="transmembrane region" description="Helical" evidence="10">
    <location>
        <begin position="29"/>
        <end position="56"/>
    </location>
</feature>
<evidence type="ECO:0000256" key="4">
    <source>
        <dbReference type="ARBA" id="ARBA00022989"/>
    </source>
</evidence>
<reference evidence="12" key="1">
    <citation type="submission" date="2021-03" db="EMBL/GenBank/DDBJ databases">
        <authorList>
            <person name="Bekaert M."/>
        </authorList>
    </citation>
    <scope>NUCLEOTIDE SEQUENCE</scope>
</reference>
<dbReference type="InterPro" id="IPR000276">
    <property type="entry name" value="GPCR_Rhodpsn"/>
</dbReference>
<feature type="transmembrane region" description="Helical" evidence="10">
    <location>
        <begin position="77"/>
        <end position="100"/>
    </location>
</feature>
<dbReference type="GO" id="GO:0007204">
    <property type="term" value="P:positive regulation of cytosolic calcium ion concentration"/>
    <property type="evidence" value="ECO:0007669"/>
    <property type="project" value="TreeGrafter"/>
</dbReference>
<dbReference type="PANTHER" id="PTHR11866">
    <property type="entry name" value="G-PROTEIN COUPLED RECEPTOR FAMILY 1 MEMBER"/>
    <property type="match status" value="1"/>
</dbReference>
<feature type="transmembrane region" description="Helical" evidence="10">
    <location>
        <begin position="120"/>
        <end position="139"/>
    </location>
</feature>
<dbReference type="GO" id="GO:0004930">
    <property type="term" value="F:G protein-coupled receptor activity"/>
    <property type="evidence" value="ECO:0007669"/>
    <property type="project" value="UniProtKB-KW"/>
</dbReference>
<dbReference type="OrthoDB" id="6143336at2759"/>
<evidence type="ECO:0000256" key="8">
    <source>
        <dbReference type="ARBA" id="ARBA00023180"/>
    </source>
</evidence>
<dbReference type="InterPro" id="IPR008365">
    <property type="entry name" value="Prostanoid_rcpt"/>
</dbReference>
<keyword evidence="9" id="KW-0807">Transducer</keyword>
<name>A0A8S3UEY1_MYTED</name>
<keyword evidence="4 10" id="KW-1133">Transmembrane helix</keyword>
<dbReference type="Gene3D" id="1.20.1070.10">
    <property type="entry name" value="Rhodopsin 7-helix transmembrane proteins"/>
    <property type="match status" value="1"/>
</dbReference>
<evidence type="ECO:0000256" key="9">
    <source>
        <dbReference type="ARBA" id="ARBA00023224"/>
    </source>
</evidence>
<keyword evidence="2" id="KW-1003">Cell membrane</keyword>
<evidence type="ECO:0000259" key="11">
    <source>
        <dbReference type="PROSITE" id="PS50262"/>
    </source>
</evidence>
<keyword evidence="3 10" id="KW-0812">Transmembrane</keyword>
<evidence type="ECO:0000256" key="2">
    <source>
        <dbReference type="ARBA" id="ARBA00022475"/>
    </source>
</evidence>
<dbReference type="Pfam" id="PF00001">
    <property type="entry name" value="7tm_1"/>
    <property type="match status" value="1"/>
</dbReference>
<dbReference type="GO" id="GO:0007189">
    <property type="term" value="P:adenylate cyclase-activating G protein-coupled receptor signaling pathway"/>
    <property type="evidence" value="ECO:0007669"/>
    <property type="project" value="TreeGrafter"/>
</dbReference>
<accession>A0A8S3UEY1</accession>
<evidence type="ECO:0000256" key="7">
    <source>
        <dbReference type="ARBA" id="ARBA00023170"/>
    </source>
</evidence>
<dbReference type="Proteomes" id="UP000683360">
    <property type="component" value="Unassembled WGS sequence"/>
</dbReference>
<organism evidence="12 13">
    <name type="scientific">Mytilus edulis</name>
    <name type="common">Blue mussel</name>
    <dbReference type="NCBI Taxonomy" id="6550"/>
    <lineage>
        <taxon>Eukaryota</taxon>
        <taxon>Metazoa</taxon>
        <taxon>Spiralia</taxon>
        <taxon>Lophotrochozoa</taxon>
        <taxon>Mollusca</taxon>
        <taxon>Bivalvia</taxon>
        <taxon>Autobranchia</taxon>
        <taxon>Pteriomorphia</taxon>
        <taxon>Mytilida</taxon>
        <taxon>Mytiloidea</taxon>
        <taxon>Mytilidae</taxon>
        <taxon>Mytilinae</taxon>
        <taxon>Mytilus</taxon>
    </lineage>
</organism>
<keyword evidence="6 10" id="KW-0472">Membrane</keyword>
<keyword evidence="5" id="KW-0297">G-protein coupled receptor</keyword>
<dbReference type="SUPFAM" id="SSF81321">
    <property type="entry name" value="Family A G protein-coupled receptor-like"/>
    <property type="match status" value="1"/>
</dbReference>
<dbReference type="GO" id="GO:0005886">
    <property type="term" value="C:plasma membrane"/>
    <property type="evidence" value="ECO:0007669"/>
    <property type="project" value="UniProtKB-SubCell"/>
</dbReference>
<evidence type="ECO:0000256" key="3">
    <source>
        <dbReference type="ARBA" id="ARBA00022692"/>
    </source>
</evidence>
<protein>
    <recommendedName>
        <fullName evidence="11">G-protein coupled receptors family 1 profile domain-containing protein</fullName>
    </recommendedName>
</protein>
<gene>
    <name evidence="12" type="ORF">MEDL_54219</name>
</gene>
<dbReference type="PRINTS" id="PR00237">
    <property type="entry name" value="GPCRRHODOPSN"/>
</dbReference>
<evidence type="ECO:0000256" key="5">
    <source>
        <dbReference type="ARBA" id="ARBA00023040"/>
    </source>
</evidence>
<evidence type="ECO:0000256" key="1">
    <source>
        <dbReference type="ARBA" id="ARBA00004651"/>
    </source>
</evidence>
<evidence type="ECO:0000256" key="6">
    <source>
        <dbReference type="ARBA" id="ARBA00023136"/>
    </source>
</evidence>
<keyword evidence="8" id="KW-0325">Glycoprotein</keyword>
<evidence type="ECO:0000313" key="13">
    <source>
        <dbReference type="Proteomes" id="UP000683360"/>
    </source>
</evidence>
<sequence length="187" mass="21402">MWNAVKKGDSVRYKCSAFQFLKESKQRTFLILFSSTGIVLISLITICNFIVVVTVMKLRHRNAEAKKKSGSNMSTKAVELRFAVIVIILACVFITCWAPYNVWVMYTLLGVHMSPTTKGKIHMLAGFNFSIDPFVYLIIRKSNRQVIRRLFQCCRCCRKKKMLDFTTVNSTKQVDDFASEGTLTTNM</sequence>
<keyword evidence="7" id="KW-0675">Receptor</keyword>
<evidence type="ECO:0000313" key="12">
    <source>
        <dbReference type="EMBL" id="CAG2242013.1"/>
    </source>
</evidence>
<feature type="domain" description="G-protein coupled receptors family 1 profile" evidence="11">
    <location>
        <begin position="1"/>
        <end position="136"/>
    </location>
</feature>
<comment type="subcellular location">
    <subcellularLocation>
        <location evidence="1">Cell membrane</location>
        <topology evidence="1">Multi-pass membrane protein</topology>
    </subcellularLocation>
</comment>
<comment type="caution">
    <text evidence="12">The sequence shown here is derived from an EMBL/GenBank/DDBJ whole genome shotgun (WGS) entry which is preliminary data.</text>
</comment>